<protein>
    <submittedName>
        <fullName evidence="2">Stalk domain-containing protein</fullName>
    </submittedName>
</protein>
<evidence type="ECO:0000313" key="3">
    <source>
        <dbReference type="Proteomes" id="UP001596028"/>
    </source>
</evidence>
<keyword evidence="3" id="KW-1185">Reference proteome</keyword>
<gene>
    <name evidence="2" type="ORF">ACFO3S_02235</name>
</gene>
<dbReference type="Pfam" id="PF07833">
    <property type="entry name" value="Cu_amine_oxidN1"/>
    <property type="match status" value="1"/>
</dbReference>
<dbReference type="EMBL" id="JBHSEP010000001">
    <property type="protein sequence ID" value="MFC4597045.1"/>
    <property type="molecule type" value="Genomic_DNA"/>
</dbReference>
<dbReference type="RefSeq" id="WP_378091770.1">
    <property type="nucleotide sequence ID" value="NZ_JBHSEP010000001.1"/>
</dbReference>
<evidence type="ECO:0000259" key="1">
    <source>
        <dbReference type="Pfam" id="PF07833"/>
    </source>
</evidence>
<evidence type="ECO:0000313" key="2">
    <source>
        <dbReference type="EMBL" id="MFC4597045.1"/>
    </source>
</evidence>
<name>A0ABV9F527_9BACL</name>
<sequence length="514" mass="56913">MNIKALKKLRWVVCALILSVIVGCQSVGGLNLNDMLMKQLDVSHQEQSMSLELEIELNEELLELEDEQVRKAVELLRAVKLEVSHSKVDEKGHQWMEGALTLGKGSIPFTLHADRQTFRLDVAGAKRPFVLSLAELQSSLGEEAMPSLELQQELTESVRELAKKVGAYFVQGLPNPPVVTVNQVNETINGVPESLTKVHAELNGEQLGQLIPVYLENLIQDKEGFRAAVVAVFEWLSEHASELQLGLPPSGEIDAEEFADFAVESLIPELEDVLADLKEYQEEEEWKQIFDKGITIQADLYLDGSLQLRKSDFAATIAPAAFAEEGSPIRAVKVRASSEMWNVNGAVEIPDVQVPANALGLQELDGYEAYRVVQLFESDSLIYDLLKNDFEIDDQSFELSSEWGIPFYVEDGQAFVPLRESLRKLGIRPNLSLPAEGSLEVQFYDRATGTSITLRKGSDQAIVNGEAVKLSHPVVNDADFMYVSADDLFGLLGAEYGISELEDGELILAVERDL</sequence>
<organism evidence="2 3">
    <name type="scientific">Cohnella hongkongensis</name>
    <dbReference type="NCBI Taxonomy" id="178337"/>
    <lineage>
        <taxon>Bacteria</taxon>
        <taxon>Bacillati</taxon>
        <taxon>Bacillota</taxon>
        <taxon>Bacilli</taxon>
        <taxon>Bacillales</taxon>
        <taxon>Paenibacillaceae</taxon>
        <taxon>Cohnella</taxon>
    </lineage>
</organism>
<reference evidence="3" key="1">
    <citation type="journal article" date="2019" name="Int. J. Syst. Evol. Microbiol.">
        <title>The Global Catalogue of Microorganisms (GCM) 10K type strain sequencing project: providing services to taxonomists for standard genome sequencing and annotation.</title>
        <authorList>
            <consortium name="The Broad Institute Genomics Platform"/>
            <consortium name="The Broad Institute Genome Sequencing Center for Infectious Disease"/>
            <person name="Wu L."/>
            <person name="Ma J."/>
        </authorList>
    </citation>
    <scope>NUCLEOTIDE SEQUENCE [LARGE SCALE GENOMIC DNA]</scope>
    <source>
        <strain evidence="3">CCUG 49571</strain>
    </source>
</reference>
<dbReference type="SUPFAM" id="SSF55383">
    <property type="entry name" value="Copper amine oxidase, domain N"/>
    <property type="match status" value="1"/>
</dbReference>
<comment type="caution">
    <text evidence="2">The sequence shown here is derived from an EMBL/GenBank/DDBJ whole genome shotgun (WGS) entry which is preliminary data.</text>
</comment>
<proteinExistence type="predicted"/>
<dbReference type="InterPro" id="IPR036582">
    <property type="entry name" value="Mao_N_sf"/>
</dbReference>
<feature type="domain" description="Copper amine oxidase-like N-terminal" evidence="1">
    <location>
        <begin position="407"/>
        <end position="495"/>
    </location>
</feature>
<dbReference type="InterPro" id="IPR012854">
    <property type="entry name" value="Cu_amine_oxidase-like_N"/>
</dbReference>
<dbReference type="Proteomes" id="UP001596028">
    <property type="component" value="Unassembled WGS sequence"/>
</dbReference>
<accession>A0ABV9F527</accession>
<dbReference type="PROSITE" id="PS51257">
    <property type="entry name" value="PROKAR_LIPOPROTEIN"/>
    <property type="match status" value="1"/>
</dbReference>